<dbReference type="PROSITE" id="PS51397">
    <property type="entry name" value="WLM"/>
    <property type="match status" value="1"/>
</dbReference>
<dbReference type="Pfam" id="PF00240">
    <property type="entry name" value="ubiquitin"/>
    <property type="match status" value="1"/>
</dbReference>
<dbReference type="PANTHER" id="PTHR47795">
    <property type="entry name" value="UBIQUITIN AND WLM DOMAIN-CONTAINING METALLOPROTEASE SPCC1442.07C"/>
    <property type="match status" value="1"/>
</dbReference>
<dbReference type="EMBL" id="JADGJQ010000069">
    <property type="protein sequence ID" value="KAJ3173823.1"/>
    <property type="molecule type" value="Genomic_DNA"/>
</dbReference>
<dbReference type="InterPro" id="IPR013536">
    <property type="entry name" value="WLM_dom"/>
</dbReference>
<feature type="domain" description="Ubiquitin-like" evidence="1">
    <location>
        <begin position="5"/>
        <end position="76"/>
    </location>
</feature>
<evidence type="ECO:0000313" key="4">
    <source>
        <dbReference type="Proteomes" id="UP001212152"/>
    </source>
</evidence>
<evidence type="ECO:0000259" key="2">
    <source>
        <dbReference type="PROSITE" id="PS51397"/>
    </source>
</evidence>
<dbReference type="Pfam" id="PF08325">
    <property type="entry name" value="WLM"/>
    <property type="match status" value="1"/>
</dbReference>
<dbReference type="SMART" id="SM00213">
    <property type="entry name" value="UBQ"/>
    <property type="match status" value="1"/>
</dbReference>
<comment type="caution">
    <text evidence="3">The sequence shown here is derived from an EMBL/GenBank/DDBJ whole genome shotgun (WGS) entry which is preliminary data.</text>
</comment>
<name>A0AAD5TE04_9FUNG</name>
<dbReference type="InterPro" id="IPR000626">
    <property type="entry name" value="Ubiquitin-like_dom"/>
</dbReference>
<dbReference type="AlphaFoldDB" id="A0AAD5TE04"/>
<dbReference type="Proteomes" id="UP001212152">
    <property type="component" value="Unassembled WGS sequence"/>
</dbReference>
<dbReference type="GO" id="GO:0070628">
    <property type="term" value="F:proteasome binding"/>
    <property type="evidence" value="ECO:0007669"/>
    <property type="project" value="TreeGrafter"/>
</dbReference>
<dbReference type="InterPro" id="IPR029071">
    <property type="entry name" value="Ubiquitin-like_domsf"/>
</dbReference>
<evidence type="ECO:0000259" key="1">
    <source>
        <dbReference type="PROSITE" id="PS50053"/>
    </source>
</evidence>
<dbReference type="PANTHER" id="PTHR47795:SF1">
    <property type="entry name" value="DNA-DEPENDENT METALLOPROTEASE WSS1 HOMOLOG 2"/>
    <property type="match status" value="1"/>
</dbReference>
<organism evidence="3 4">
    <name type="scientific">Geranomyces variabilis</name>
    <dbReference type="NCBI Taxonomy" id="109894"/>
    <lineage>
        <taxon>Eukaryota</taxon>
        <taxon>Fungi</taxon>
        <taxon>Fungi incertae sedis</taxon>
        <taxon>Chytridiomycota</taxon>
        <taxon>Chytridiomycota incertae sedis</taxon>
        <taxon>Chytridiomycetes</taxon>
        <taxon>Spizellomycetales</taxon>
        <taxon>Powellomycetaceae</taxon>
        <taxon>Geranomyces</taxon>
    </lineage>
</organism>
<feature type="domain" description="WLM" evidence="2">
    <location>
        <begin position="114"/>
        <end position="296"/>
    </location>
</feature>
<dbReference type="PROSITE" id="PS50053">
    <property type="entry name" value="UBIQUITIN_2"/>
    <property type="match status" value="1"/>
</dbReference>
<accession>A0AAD5TE04</accession>
<dbReference type="SUPFAM" id="SSF54236">
    <property type="entry name" value="Ubiquitin-like"/>
    <property type="match status" value="1"/>
</dbReference>
<sequence>MTTDITYSVHISYKGQIHTLNLPPNATFAETKAILAERFSLPVEFQKLIVKGKSAFHDGDSIESIGLRDGSKAMLVGTSAQSVQSIQDASARAVERAKRDAAAQRTVNKRGGAGGAQAMPSRFGSIETLPEFADPAAARALLTRLSNDPAIRQIMASKSWSVGVLMELHPQRDALILGYNRNRGHSIALRLRTDALDGFRHYPEVVKVLLHELAHMVHDEHDGHFHQLNRELNVLYKKYSGRPLGSRGAVANTGWQSEEAVDAPFEGGSFTLGGKAVNEGRSRRDILADAADRRLTKEEIAMDASCGSSGAHQTT</sequence>
<evidence type="ECO:0008006" key="5">
    <source>
        <dbReference type="Google" id="ProtNLM"/>
    </source>
</evidence>
<reference evidence="3" key="1">
    <citation type="submission" date="2020-05" db="EMBL/GenBank/DDBJ databases">
        <title>Phylogenomic resolution of chytrid fungi.</title>
        <authorList>
            <person name="Stajich J.E."/>
            <person name="Amses K."/>
            <person name="Simmons R."/>
            <person name="Seto K."/>
            <person name="Myers J."/>
            <person name="Bonds A."/>
            <person name="Quandt C.A."/>
            <person name="Barry K."/>
            <person name="Liu P."/>
            <person name="Grigoriev I."/>
            <person name="Longcore J.E."/>
            <person name="James T.Y."/>
        </authorList>
    </citation>
    <scope>NUCLEOTIDE SEQUENCE</scope>
    <source>
        <strain evidence="3">JEL0379</strain>
    </source>
</reference>
<evidence type="ECO:0000313" key="3">
    <source>
        <dbReference type="EMBL" id="KAJ3173823.1"/>
    </source>
</evidence>
<dbReference type="Gene3D" id="3.10.20.90">
    <property type="entry name" value="Phosphatidylinositol 3-kinase Catalytic Subunit, Chain A, domain 1"/>
    <property type="match status" value="1"/>
</dbReference>
<keyword evidence="4" id="KW-1185">Reference proteome</keyword>
<protein>
    <recommendedName>
        <fullName evidence="5">WLM-domain-containing protein</fullName>
    </recommendedName>
</protein>
<gene>
    <name evidence="3" type="ORF">HDU87_007326</name>
</gene>
<proteinExistence type="predicted"/>